<gene>
    <name evidence="2" type="ORF">FRIFI_0534</name>
</gene>
<dbReference type="InterPro" id="IPR052159">
    <property type="entry name" value="Competence_DNA_uptake"/>
</dbReference>
<evidence type="ECO:0000259" key="1">
    <source>
        <dbReference type="SMART" id="SM00849"/>
    </source>
</evidence>
<protein>
    <submittedName>
        <fullName evidence="2">Metallo beta-lactamase super lipoprotein</fullName>
    </submittedName>
</protein>
<organism evidence="2 3">
    <name type="scientific">Romboutsia hominis</name>
    <dbReference type="NCBI Taxonomy" id="1507512"/>
    <lineage>
        <taxon>Bacteria</taxon>
        <taxon>Bacillati</taxon>
        <taxon>Bacillota</taxon>
        <taxon>Clostridia</taxon>
        <taxon>Peptostreptococcales</taxon>
        <taxon>Peptostreptococcaceae</taxon>
        <taxon>Romboutsia</taxon>
    </lineage>
</organism>
<dbReference type="KEGG" id="rhom:FRIFI_0534"/>
<keyword evidence="2" id="KW-0449">Lipoprotein</keyword>
<dbReference type="PANTHER" id="PTHR30619:SF1">
    <property type="entry name" value="RECOMBINATION PROTEIN 2"/>
    <property type="match status" value="1"/>
</dbReference>
<accession>A0A2P2BNY4</accession>
<dbReference type="InterPro" id="IPR036866">
    <property type="entry name" value="RibonucZ/Hydroxyglut_hydro"/>
</dbReference>
<dbReference type="InterPro" id="IPR001279">
    <property type="entry name" value="Metallo-B-lactamas"/>
</dbReference>
<feature type="domain" description="Metallo-beta-lactamase" evidence="1">
    <location>
        <begin position="34"/>
        <end position="228"/>
    </location>
</feature>
<dbReference type="SMART" id="SM00849">
    <property type="entry name" value="Lactamase_B"/>
    <property type="match status" value="1"/>
</dbReference>
<dbReference type="PROSITE" id="PS51257">
    <property type="entry name" value="PROKAR_LIPOPROTEIN"/>
    <property type="match status" value="1"/>
</dbReference>
<reference evidence="2 3" key="1">
    <citation type="submission" date="2014-09" db="EMBL/GenBank/DDBJ databases">
        <authorList>
            <person name="Hornung B.V."/>
        </authorList>
    </citation>
    <scope>NUCLEOTIDE SEQUENCE [LARGE SCALE GENOMIC DNA]</scope>
    <source>
        <strain evidence="2 3">FRIFI</strain>
    </source>
</reference>
<dbReference type="RefSeq" id="WP_092927191.1">
    <property type="nucleotide sequence ID" value="NZ_FJTZ01000012.1"/>
</dbReference>
<dbReference type="EMBL" id="LN650648">
    <property type="protein sequence ID" value="CEI72081.1"/>
    <property type="molecule type" value="Genomic_DNA"/>
</dbReference>
<name>A0A2P2BNY4_9FIRM</name>
<keyword evidence="3" id="KW-1185">Reference proteome</keyword>
<dbReference type="Proteomes" id="UP000245695">
    <property type="component" value="Chromosome 1"/>
</dbReference>
<dbReference type="SUPFAM" id="SSF56281">
    <property type="entry name" value="Metallo-hydrolase/oxidoreductase"/>
    <property type="match status" value="1"/>
</dbReference>
<evidence type="ECO:0000313" key="3">
    <source>
        <dbReference type="Proteomes" id="UP000245695"/>
    </source>
</evidence>
<dbReference type="AlphaFoldDB" id="A0A2P2BNY4"/>
<dbReference type="Pfam" id="PF00753">
    <property type="entry name" value="Lactamase_B"/>
    <property type="match status" value="1"/>
</dbReference>
<dbReference type="InterPro" id="IPR035681">
    <property type="entry name" value="ComA-like_MBL"/>
</dbReference>
<proteinExistence type="predicted"/>
<dbReference type="CDD" id="cd07731">
    <property type="entry name" value="ComA-like_MBL-fold"/>
    <property type="match status" value="1"/>
</dbReference>
<sequence length="280" mass="31733">MRSIIFSLILIIISLLSGCDKVSHLEIHIIDVGQGDSILIQTPYNKNILIDGGDEDSDNIVKRYLKKQNVDVIDYLIATHHDSDHIGGLDNIINNFKVKSIYMPEYKHDSTSYSNLISACSNKNLSINYLYKNDTLHIEDNIILSVLSPSFIQKDSNLNSIVFKLSYLNKSFLFTGDAEEPNEIDIINSFDIKDIDFLKVGHHGSSSSSSDLFLDEVNPDIAVISCGYKNQYGHPHRNILENLSNKNTLVYRTDILGDIVFYSDGDIIYTKNNYEYNTHK</sequence>
<dbReference type="PANTHER" id="PTHR30619">
    <property type="entry name" value="DNA INTERNALIZATION/COMPETENCE PROTEIN COMEC/REC2"/>
    <property type="match status" value="1"/>
</dbReference>
<evidence type="ECO:0000313" key="2">
    <source>
        <dbReference type="EMBL" id="CEI72081.1"/>
    </source>
</evidence>
<dbReference type="Gene3D" id="3.60.15.10">
    <property type="entry name" value="Ribonuclease Z/Hydroxyacylglutathione hydrolase-like"/>
    <property type="match status" value="1"/>
</dbReference>